<evidence type="ECO:0000313" key="2">
    <source>
        <dbReference type="Proteomes" id="UP001596391"/>
    </source>
</evidence>
<dbReference type="EMBL" id="JBHSWI010000001">
    <property type="protein sequence ID" value="MFC6646254.1"/>
    <property type="molecule type" value="Genomic_DNA"/>
</dbReference>
<accession>A0ABW1ZAW4</accession>
<dbReference type="PANTHER" id="PTHR14097">
    <property type="entry name" value="OXIDOREDUCTASE HTATIP2"/>
    <property type="match status" value="1"/>
</dbReference>
<proteinExistence type="predicted"/>
<name>A0ABW1ZAW4_9BACT</name>
<dbReference type="Proteomes" id="UP001596391">
    <property type="component" value="Unassembled WGS sequence"/>
</dbReference>
<dbReference type="SUPFAM" id="SSF51735">
    <property type="entry name" value="NAD(P)-binding Rossmann-fold domains"/>
    <property type="match status" value="1"/>
</dbReference>
<dbReference type="Gene3D" id="3.40.50.720">
    <property type="entry name" value="NAD(P)-binding Rossmann-like Domain"/>
    <property type="match status" value="1"/>
</dbReference>
<gene>
    <name evidence="1" type="ORF">ACFQBQ_11800</name>
</gene>
<evidence type="ECO:0000313" key="1">
    <source>
        <dbReference type="EMBL" id="MFC6646254.1"/>
    </source>
</evidence>
<keyword evidence="2" id="KW-1185">Reference proteome</keyword>
<comment type="caution">
    <text evidence="1">The sequence shown here is derived from an EMBL/GenBank/DDBJ whole genome shotgun (WGS) entry which is preliminary data.</text>
</comment>
<organism evidence="1 2">
    <name type="scientific">Granulicella cerasi</name>
    <dbReference type="NCBI Taxonomy" id="741063"/>
    <lineage>
        <taxon>Bacteria</taxon>
        <taxon>Pseudomonadati</taxon>
        <taxon>Acidobacteriota</taxon>
        <taxon>Terriglobia</taxon>
        <taxon>Terriglobales</taxon>
        <taxon>Acidobacteriaceae</taxon>
        <taxon>Granulicella</taxon>
    </lineage>
</organism>
<protein>
    <submittedName>
        <fullName evidence="1">Epimerase</fullName>
    </submittedName>
</protein>
<dbReference type="PANTHER" id="PTHR14097:SF8">
    <property type="entry name" value="NAD(P)-BINDING DOMAIN-CONTAINING PROTEIN"/>
    <property type="match status" value="1"/>
</dbReference>
<dbReference type="InterPro" id="IPR036291">
    <property type="entry name" value="NAD(P)-bd_dom_sf"/>
</dbReference>
<reference evidence="2" key="1">
    <citation type="journal article" date="2019" name="Int. J. Syst. Evol. Microbiol.">
        <title>The Global Catalogue of Microorganisms (GCM) 10K type strain sequencing project: providing services to taxonomists for standard genome sequencing and annotation.</title>
        <authorList>
            <consortium name="The Broad Institute Genomics Platform"/>
            <consortium name="The Broad Institute Genome Sequencing Center for Infectious Disease"/>
            <person name="Wu L."/>
            <person name="Ma J."/>
        </authorList>
    </citation>
    <scope>NUCLEOTIDE SEQUENCE [LARGE SCALE GENOMIC DNA]</scope>
    <source>
        <strain evidence="2">CGMCC 1.16026</strain>
    </source>
</reference>
<sequence>MSTKPISVIVTGTTGMVGEGVLLECLASPSVSRVLSVARKPCGYTHPKLDEVIVPSFLSLADVEEQFVGYDACFFCAGVSSLGKDEAEYTRITYDTTLHFAETLARLNPLMVFEYISGAGTDSTEQGKSMWARVKGRTENALARLPFRAVYNLRPGMMRPSEHQRHVPGMMKAIGALYPVMRVVLPKHVSTLSQIGRAMIRIAIDGSSKRVLEVSDLNALASSRDE</sequence>
<dbReference type="RefSeq" id="WP_263369943.1">
    <property type="nucleotide sequence ID" value="NZ_JAGSYD010000001.1"/>
</dbReference>